<comment type="subcellular location">
    <subcellularLocation>
        <location evidence="1">Membrane</location>
        <topology evidence="1">Multi-pass membrane protein</topology>
    </subcellularLocation>
</comment>
<feature type="transmembrane region" description="Helical" evidence="5">
    <location>
        <begin position="72"/>
        <end position="99"/>
    </location>
</feature>
<feature type="domain" description="Integral membrane bound transporter" evidence="6">
    <location>
        <begin position="197"/>
        <end position="315"/>
    </location>
</feature>
<feature type="transmembrane region" description="Helical" evidence="5">
    <location>
        <begin position="20"/>
        <end position="37"/>
    </location>
</feature>
<dbReference type="eggNOG" id="ENOG502ZEUM">
    <property type="taxonomic scope" value="Bacteria"/>
</dbReference>
<feature type="transmembrane region" description="Helical" evidence="5">
    <location>
        <begin position="43"/>
        <end position="60"/>
    </location>
</feature>
<feature type="transmembrane region" description="Helical" evidence="5">
    <location>
        <begin position="181"/>
        <end position="207"/>
    </location>
</feature>
<evidence type="ECO:0000313" key="7">
    <source>
        <dbReference type="EMBL" id="EKT64804.1"/>
    </source>
</evidence>
<name>K8WVW9_9GAMM</name>
<feature type="transmembrane region" description="Helical" evidence="5">
    <location>
        <begin position="111"/>
        <end position="129"/>
    </location>
</feature>
<dbReference type="InterPro" id="IPR049453">
    <property type="entry name" value="Memb_transporter_dom"/>
</dbReference>
<evidence type="ECO:0000256" key="3">
    <source>
        <dbReference type="ARBA" id="ARBA00022989"/>
    </source>
</evidence>
<dbReference type="STRING" id="1141662.OOA_01667"/>
<gene>
    <name evidence="7" type="ORF">OOA_01667</name>
</gene>
<sequence length="333" mass="35898">MLNYTKNMRLLTSTKTVRAFLMALSTVFPWSVGILLGNAQYGSIAAFGTYLLLVSFPYLPSKHKYRILTISACIFSLFATIGVNVTLGSWMFFLCALLAAFAQCLGELKEGYFRLPVALATLAFFLSVGQIPAGGPTNYGICFSVGLLWGAIVAFICIPTTQDVAQEHSIDLLKDKNQKRFAFSMILASLLGSIAACMSPGSHPCWLTAAGLRVMKPTREQTIYRMKARGIGTLLGAAVGGLLLGLSPLPWLHVLLVGGLVFTMLLIGAKRYGGWSFCLTAIALAFNLLPEGDPLTMASNRVMLTIGGIFIALLMLLFLPANPNPLKNKTKNG</sequence>
<evidence type="ECO:0000256" key="2">
    <source>
        <dbReference type="ARBA" id="ARBA00022692"/>
    </source>
</evidence>
<keyword evidence="8" id="KW-1185">Reference proteome</keyword>
<evidence type="ECO:0000256" key="1">
    <source>
        <dbReference type="ARBA" id="ARBA00004141"/>
    </source>
</evidence>
<dbReference type="EMBL" id="AKKL01000004">
    <property type="protein sequence ID" value="EKT64804.1"/>
    <property type="molecule type" value="Genomic_DNA"/>
</dbReference>
<proteinExistence type="predicted"/>
<feature type="transmembrane region" description="Helical" evidence="5">
    <location>
        <begin position="228"/>
        <end position="245"/>
    </location>
</feature>
<feature type="transmembrane region" description="Helical" evidence="5">
    <location>
        <begin position="141"/>
        <end position="161"/>
    </location>
</feature>
<dbReference type="PATRIC" id="fig|1141662.3.peg.338"/>
<evidence type="ECO:0000313" key="8">
    <source>
        <dbReference type="Proteomes" id="UP000009336"/>
    </source>
</evidence>
<dbReference type="HOGENOM" id="CLU_833826_0_0_6"/>
<feature type="transmembrane region" description="Helical" evidence="5">
    <location>
        <begin position="272"/>
        <end position="290"/>
    </location>
</feature>
<dbReference type="GO" id="GO:0016020">
    <property type="term" value="C:membrane"/>
    <property type="evidence" value="ECO:0007669"/>
    <property type="project" value="UniProtKB-SubCell"/>
</dbReference>
<evidence type="ECO:0000256" key="4">
    <source>
        <dbReference type="ARBA" id="ARBA00023136"/>
    </source>
</evidence>
<feature type="transmembrane region" description="Helical" evidence="5">
    <location>
        <begin position="302"/>
        <end position="321"/>
    </location>
</feature>
<evidence type="ECO:0000256" key="5">
    <source>
        <dbReference type="SAM" id="Phobius"/>
    </source>
</evidence>
<reference evidence="7 8" key="1">
    <citation type="journal article" date="2012" name="BMC Genomics">
        <title>Comparative genomics of bacteria in the genus Providencia isolated from wild Drosophila melanogaster.</title>
        <authorList>
            <person name="Galac M.R."/>
            <person name="Lazzaro B.P."/>
        </authorList>
    </citation>
    <scope>NUCLEOTIDE SEQUENCE [LARGE SCALE GENOMIC DNA]</scope>
    <source>
        <strain evidence="7 8">DSM 19968</strain>
    </source>
</reference>
<accession>K8WVW9</accession>
<keyword evidence="3 5" id="KW-1133">Transmembrane helix</keyword>
<comment type="caution">
    <text evidence="7">The sequence shown here is derived from an EMBL/GenBank/DDBJ whole genome shotgun (WGS) entry which is preliminary data.</text>
</comment>
<dbReference type="Proteomes" id="UP000009336">
    <property type="component" value="Unassembled WGS sequence"/>
</dbReference>
<keyword evidence="4 5" id="KW-0472">Membrane</keyword>
<organism evidence="7 8">
    <name type="scientific">Providencia burhodogranariea DSM 19968</name>
    <dbReference type="NCBI Taxonomy" id="1141662"/>
    <lineage>
        <taxon>Bacteria</taxon>
        <taxon>Pseudomonadati</taxon>
        <taxon>Pseudomonadota</taxon>
        <taxon>Gammaproteobacteria</taxon>
        <taxon>Enterobacterales</taxon>
        <taxon>Morganellaceae</taxon>
        <taxon>Providencia</taxon>
    </lineage>
</organism>
<dbReference type="AlphaFoldDB" id="K8WVW9"/>
<protein>
    <recommendedName>
        <fullName evidence="6">Integral membrane bound transporter domain-containing protein</fullName>
    </recommendedName>
</protein>
<dbReference type="Pfam" id="PF13515">
    <property type="entry name" value="FUSC_2"/>
    <property type="match status" value="1"/>
</dbReference>
<dbReference type="RefSeq" id="WP_008910382.1">
    <property type="nucleotide sequence ID" value="NZ_KB233222.1"/>
</dbReference>
<keyword evidence="2 5" id="KW-0812">Transmembrane</keyword>
<evidence type="ECO:0000259" key="6">
    <source>
        <dbReference type="Pfam" id="PF13515"/>
    </source>
</evidence>